<feature type="coiled-coil region" evidence="1">
    <location>
        <begin position="364"/>
        <end position="391"/>
    </location>
</feature>
<dbReference type="EMBL" id="CP011925">
    <property type="protein sequence ID" value="ATD10252.1"/>
    <property type="molecule type" value="Genomic_DNA"/>
</dbReference>
<accession>A0ABM6NMP0</accession>
<feature type="signal peptide" evidence="4">
    <location>
        <begin position="1"/>
        <end position="20"/>
    </location>
</feature>
<feature type="compositionally biased region" description="Low complexity" evidence="2">
    <location>
        <begin position="226"/>
        <end position="239"/>
    </location>
</feature>
<evidence type="ECO:0000256" key="2">
    <source>
        <dbReference type="SAM" id="MobiDB-lite"/>
    </source>
</evidence>
<feature type="compositionally biased region" description="Low complexity" evidence="2">
    <location>
        <begin position="265"/>
        <end position="274"/>
    </location>
</feature>
<proteinExistence type="predicted"/>
<keyword evidence="3" id="KW-1133">Transmembrane helix</keyword>
<keyword evidence="6" id="KW-1185">Reference proteome</keyword>
<name>A0ABM6NMP0_PSEO7</name>
<feature type="region of interest" description="Disordered" evidence="2">
    <location>
        <begin position="226"/>
        <end position="313"/>
    </location>
</feature>
<protein>
    <submittedName>
        <fullName evidence="5">Uncharacterized protein</fullName>
    </submittedName>
</protein>
<feature type="transmembrane region" description="Helical" evidence="3">
    <location>
        <begin position="428"/>
        <end position="449"/>
    </location>
</feature>
<reference evidence="5 6" key="1">
    <citation type="submission" date="2015-06" db="EMBL/GenBank/DDBJ databases">
        <authorList>
            <person name="Xie B.-B."/>
            <person name="Rong J.-C."/>
            <person name="Qin Q.-L."/>
            <person name="Zhang Y.-Z."/>
        </authorList>
    </citation>
    <scope>NUCLEOTIDE SEQUENCE [LARGE SCALE GENOMIC DNA]</scope>
    <source>
        <strain evidence="5 6">JCM 20779</strain>
    </source>
</reference>
<feature type="compositionally biased region" description="Acidic residues" evidence="2">
    <location>
        <begin position="299"/>
        <end position="308"/>
    </location>
</feature>
<keyword evidence="1" id="KW-0175">Coiled coil</keyword>
<dbReference type="Proteomes" id="UP000016521">
    <property type="component" value="Chromosome II"/>
</dbReference>
<keyword evidence="4" id="KW-0732">Signal</keyword>
<gene>
    <name evidence="5" type="ORF">PPIS_b1248</name>
</gene>
<keyword evidence="3" id="KW-0812">Transmembrane</keyword>
<evidence type="ECO:0000256" key="1">
    <source>
        <dbReference type="SAM" id="Coils"/>
    </source>
</evidence>
<keyword evidence="3" id="KW-0472">Membrane</keyword>
<evidence type="ECO:0000256" key="4">
    <source>
        <dbReference type="SAM" id="SignalP"/>
    </source>
</evidence>
<sequence length="454" mass="49963">MRIILLMALFSAFFVTQAFAVTQGQIDRKRSPFNDDFYKCRLMSVNGGVEDRVDVKKISDCVSKNIAIYSAYFMSLGRPGLSDCGTLWSQEGAIAKRLCYTLNGIDREENMIVRYTGPHFTKTCTGPTIPDGWSPWYDELGVMWCIPPANDNCPAPSDDDSFTFGFGEQRTVCYDNPDGTQCRIETDATGSYYHPAHYGSAEPVPCQDPPPPTDCDPSDPNCNTEPPDCDPNDPNCDNTDPPPPTDCEPNDPNCDNTDPPPPTDCQPNDPNCDDGPITDPPDCEPDDPNCDDGPITDPPDCEPDDPNCDDGPPTDCEPDDPNCDDGPPTDCEPDDPDCKPCVGLDCGKLTQEGKQGGLNDLFKTEEIEELKKQIEEQLEANTDQLDRIEFELTQIVSFSGSLASGYESRSLDLYGNQIDISVARFSSFYQMLAAPLMLVAVISALFILLRERNE</sequence>
<feature type="chain" id="PRO_5046490884" evidence="4">
    <location>
        <begin position="21"/>
        <end position="454"/>
    </location>
</feature>
<evidence type="ECO:0000256" key="3">
    <source>
        <dbReference type="SAM" id="Phobius"/>
    </source>
</evidence>
<feature type="compositionally biased region" description="Acidic residues" evidence="2">
    <location>
        <begin position="281"/>
        <end position="290"/>
    </location>
</feature>
<evidence type="ECO:0000313" key="6">
    <source>
        <dbReference type="Proteomes" id="UP000016521"/>
    </source>
</evidence>
<organism evidence="5 6">
    <name type="scientific">Pseudoalteromonas piscicida</name>
    <dbReference type="NCBI Taxonomy" id="43662"/>
    <lineage>
        <taxon>Bacteria</taxon>
        <taxon>Pseudomonadati</taxon>
        <taxon>Pseudomonadota</taxon>
        <taxon>Gammaproteobacteria</taxon>
        <taxon>Alteromonadales</taxon>
        <taxon>Pseudoalteromonadaceae</taxon>
        <taxon>Pseudoalteromonas</taxon>
    </lineage>
</organism>
<evidence type="ECO:0000313" key="5">
    <source>
        <dbReference type="EMBL" id="ATD10252.1"/>
    </source>
</evidence>
<dbReference type="RefSeq" id="WP_010377260.1">
    <property type="nucleotide sequence ID" value="NZ_CP011925.1"/>
</dbReference>